<protein>
    <submittedName>
        <fullName evidence="10">Response regulator transcription factor</fullName>
    </submittedName>
</protein>
<evidence type="ECO:0000256" key="7">
    <source>
        <dbReference type="PROSITE-ProRule" id="PRU01091"/>
    </source>
</evidence>
<dbReference type="SUPFAM" id="SSF46894">
    <property type="entry name" value="C-terminal effector domain of the bipartite response regulators"/>
    <property type="match status" value="1"/>
</dbReference>
<evidence type="ECO:0000259" key="9">
    <source>
        <dbReference type="PROSITE" id="PS51755"/>
    </source>
</evidence>
<dbReference type="GO" id="GO:0006355">
    <property type="term" value="P:regulation of DNA-templated transcription"/>
    <property type="evidence" value="ECO:0007669"/>
    <property type="project" value="InterPro"/>
</dbReference>
<dbReference type="PANTHER" id="PTHR48111">
    <property type="entry name" value="REGULATOR OF RPOS"/>
    <property type="match status" value="1"/>
</dbReference>
<dbReference type="InterPro" id="IPR039420">
    <property type="entry name" value="WalR-like"/>
</dbReference>
<dbReference type="GO" id="GO:0000156">
    <property type="term" value="F:phosphorelay response regulator activity"/>
    <property type="evidence" value="ECO:0007669"/>
    <property type="project" value="TreeGrafter"/>
</dbReference>
<feature type="domain" description="OmpR/PhoB-type" evidence="9">
    <location>
        <begin position="127"/>
        <end position="227"/>
    </location>
</feature>
<gene>
    <name evidence="10" type="ORF">HED35_04135</name>
</gene>
<keyword evidence="3" id="KW-0805">Transcription regulation</keyword>
<comment type="caution">
    <text evidence="10">The sequence shown here is derived from an EMBL/GenBank/DDBJ whole genome shotgun (WGS) entry which is preliminary data.</text>
</comment>
<evidence type="ECO:0000256" key="5">
    <source>
        <dbReference type="ARBA" id="ARBA00023163"/>
    </source>
</evidence>
<evidence type="ECO:0000313" key="10">
    <source>
        <dbReference type="EMBL" id="NKC67267.1"/>
    </source>
</evidence>
<proteinExistence type="predicted"/>
<keyword evidence="2" id="KW-0902">Two-component regulatory system</keyword>
<evidence type="ECO:0000256" key="3">
    <source>
        <dbReference type="ARBA" id="ARBA00023015"/>
    </source>
</evidence>
<feature type="domain" description="Response regulatory" evidence="8">
    <location>
        <begin position="3"/>
        <end position="116"/>
    </location>
</feature>
<evidence type="ECO:0000259" key="8">
    <source>
        <dbReference type="PROSITE" id="PS50110"/>
    </source>
</evidence>
<keyword evidence="1 6" id="KW-0597">Phosphoprotein</keyword>
<keyword evidence="5" id="KW-0804">Transcription</keyword>
<accession>A0A7X6D7J6</accession>
<name>A0A7X6D7J6_9ENTE</name>
<dbReference type="Gene3D" id="6.10.250.690">
    <property type="match status" value="1"/>
</dbReference>
<dbReference type="SMART" id="SM00448">
    <property type="entry name" value="REC"/>
    <property type="match status" value="1"/>
</dbReference>
<dbReference type="GO" id="GO:0032993">
    <property type="term" value="C:protein-DNA complex"/>
    <property type="evidence" value="ECO:0007669"/>
    <property type="project" value="TreeGrafter"/>
</dbReference>
<dbReference type="Gene3D" id="1.10.10.10">
    <property type="entry name" value="Winged helix-like DNA-binding domain superfamily/Winged helix DNA-binding domain"/>
    <property type="match status" value="1"/>
</dbReference>
<dbReference type="Gene3D" id="3.40.50.2300">
    <property type="match status" value="1"/>
</dbReference>
<evidence type="ECO:0000313" key="11">
    <source>
        <dbReference type="Proteomes" id="UP000521358"/>
    </source>
</evidence>
<feature type="DNA-binding region" description="OmpR/PhoB-type" evidence="7">
    <location>
        <begin position="127"/>
        <end position="227"/>
    </location>
</feature>
<dbReference type="PROSITE" id="PS51755">
    <property type="entry name" value="OMPR_PHOB"/>
    <property type="match status" value="1"/>
</dbReference>
<dbReference type="EMBL" id="JAAVMB010000003">
    <property type="protein sequence ID" value="NKC67267.1"/>
    <property type="molecule type" value="Genomic_DNA"/>
</dbReference>
<dbReference type="InterPro" id="IPR016032">
    <property type="entry name" value="Sig_transdc_resp-reg_C-effctor"/>
</dbReference>
<dbReference type="InterPro" id="IPR001789">
    <property type="entry name" value="Sig_transdc_resp-reg_receiver"/>
</dbReference>
<evidence type="ECO:0000256" key="6">
    <source>
        <dbReference type="PROSITE-ProRule" id="PRU00169"/>
    </source>
</evidence>
<reference evidence="10 11" key="1">
    <citation type="submission" date="2020-03" db="EMBL/GenBank/DDBJ databases">
        <title>Bacterial samples isolated from urine from healthy bovine heifers (Gyr breed).</title>
        <authorList>
            <person name="Giannattasio-Ferraz S."/>
            <person name="Maskeri L."/>
            <person name="Penido A."/>
            <person name="Barbosa-Stancioli E.F."/>
            <person name="Putonti C."/>
        </authorList>
    </citation>
    <scope>NUCLEOTIDE SEQUENCE [LARGE SCALE GENOMIC DNA]</scope>
    <source>
        <strain evidence="10 11">UFMG-H7</strain>
    </source>
</reference>
<dbReference type="AlphaFoldDB" id="A0A7X6D7J6"/>
<evidence type="ECO:0000256" key="2">
    <source>
        <dbReference type="ARBA" id="ARBA00023012"/>
    </source>
</evidence>
<evidence type="ECO:0000256" key="4">
    <source>
        <dbReference type="ARBA" id="ARBA00023125"/>
    </source>
</evidence>
<dbReference type="PROSITE" id="PS50110">
    <property type="entry name" value="RESPONSE_REGULATORY"/>
    <property type="match status" value="1"/>
</dbReference>
<keyword evidence="4 7" id="KW-0238">DNA-binding</keyword>
<dbReference type="CDD" id="cd00383">
    <property type="entry name" value="trans_reg_C"/>
    <property type="match status" value="1"/>
</dbReference>
<dbReference type="Pfam" id="PF00072">
    <property type="entry name" value="Response_reg"/>
    <property type="match status" value="1"/>
</dbReference>
<dbReference type="SMART" id="SM00862">
    <property type="entry name" value="Trans_reg_C"/>
    <property type="match status" value="1"/>
</dbReference>
<dbReference type="InterPro" id="IPR036388">
    <property type="entry name" value="WH-like_DNA-bd_sf"/>
</dbReference>
<dbReference type="PANTHER" id="PTHR48111:SF31">
    <property type="entry name" value="TRANSCRIPTIONAL REGULATORY PROTEIN YXDJ"/>
    <property type="match status" value="1"/>
</dbReference>
<evidence type="ECO:0000256" key="1">
    <source>
        <dbReference type="ARBA" id="ARBA00022553"/>
    </source>
</evidence>
<dbReference type="GO" id="GO:0005829">
    <property type="term" value="C:cytosol"/>
    <property type="evidence" value="ECO:0007669"/>
    <property type="project" value="TreeGrafter"/>
</dbReference>
<dbReference type="InterPro" id="IPR001867">
    <property type="entry name" value="OmpR/PhoB-type_DNA-bd"/>
</dbReference>
<sequence length="227" mass="26869">MMKILLIEDDTKLRELTKIHLEKYGFVVFAITNFDSIVETFQEVEPHLVLMDINLPIYDGFYWTRQLRKVTKCPIIFLSARDSQMDQVMALEYGGDDYLVKPFSYDILLAKIKSHLRRSYGEYSDLKEERTIKKEQLIFYPERLEVHVLEKQELLSQKEGQLLEILMESYPEVVSRQDLLSQIWDDEHFVDDNTLSVNMTRLRRKLEQLGLADSILTVRGRGYRLLL</sequence>
<dbReference type="Proteomes" id="UP000521358">
    <property type="component" value="Unassembled WGS sequence"/>
</dbReference>
<organism evidence="10 11">
    <name type="scientific">Vagococcus fluvialis</name>
    <dbReference type="NCBI Taxonomy" id="2738"/>
    <lineage>
        <taxon>Bacteria</taxon>
        <taxon>Bacillati</taxon>
        <taxon>Bacillota</taxon>
        <taxon>Bacilli</taxon>
        <taxon>Lactobacillales</taxon>
        <taxon>Enterococcaceae</taxon>
        <taxon>Vagococcus</taxon>
    </lineage>
</organism>
<dbReference type="Pfam" id="PF00486">
    <property type="entry name" value="Trans_reg_C"/>
    <property type="match status" value="1"/>
</dbReference>
<dbReference type="InterPro" id="IPR011006">
    <property type="entry name" value="CheY-like_superfamily"/>
</dbReference>
<dbReference type="GO" id="GO:0000976">
    <property type="term" value="F:transcription cis-regulatory region binding"/>
    <property type="evidence" value="ECO:0007669"/>
    <property type="project" value="TreeGrafter"/>
</dbReference>
<dbReference type="SUPFAM" id="SSF52172">
    <property type="entry name" value="CheY-like"/>
    <property type="match status" value="1"/>
</dbReference>
<feature type="modified residue" description="4-aspartylphosphate" evidence="6">
    <location>
        <position position="52"/>
    </location>
</feature>